<protein>
    <submittedName>
        <fullName evidence="1">Uncharacterized protein</fullName>
    </submittedName>
</protein>
<organism evidence="1 2">
    <name type="scientific">Helicobacter pylori</name>
    <name type="common">Campylobacter pylori</name>
    <dbReference type="NCBI Taxonomy" id="210"/>
    <lineage>
        <taxon>Bacteria</taxon>
        <taxon>Pseudomonadati</taxon>
        <taxon>Campylobacterota</taxon>
        <taxon>Epsilonproteobacteria</taxon>
        <taxon>Campylobacterales</taxon>
        <taxon>Helicobacteraceae</taxon>
        <taxon>Helicobacter</taxon>
    </lineage>
</organism>
<dbReference type="AlphaFoldDB" id="A0A438ZJ67"/>
<gene>
    <name evidence="1" type="ORF">EC574_03870</name>
</gene>
<evidence type="ECO:0000313" key="2">
    <source>
        <dbReference type="Proteomes" id="UP000288704"/>
    </source>
</evidence>
<dbReference type="EMBL" id="RJIC01000004">
    <property type="protein sequence ID" value="RVZ63940.1"/>
    <property type="molecule type" value="Genomic_DNA"/>
</dbReference>
<accession>A0A438ZJ67</accession>
<evidence type="ECO:0000313" key="1">
    <source>
        <dbReference type="EMBL" id="RVZ63940.1"/>
    </source>
</evidence>
<proteinExistence type="predicted"/>
<sequence length="66" mass="7381">MLCVLMGASPPMATPPIKICLVLTLFSSIKPLHQLNSYALLYSFLMVSYHNAQILGKINYSILRLK</sequence>
<comment type="caution">
    <text evidence="1">The sequence shown here is derived from an EMBL/GenBank/DDBJ whole genome shotgun (WGS) entry which is preliminary data.</text>
</comment>
<dbReference type="Proteomes" id="UP000288704">
    <property type="component" value="Unassembled WGS sequence"/>
</dbReference>
<name>A0A438ZJ67_HELPX</name>
<reference evidence="1 2" key="1">
    <citation type="submission" date="2018-10" db="EMBL/GenBank/DDBJ databases">
        <title>Genetic determinants and prediction of antibiotic resistance phenotypes in Helicobacter pylori.</title>
        <authorList>
            <person name="Wagner K."/>
        </authorList>
    </citation>
    <scope>NUCLEOTIDE SEQUENCE [LARGE SCALE GENOMIC DNA]</scope>
    <source>
        <strain evidence="1 2">ZH117</strain>
    </source>
</reference>